<dbReference type="InterPro" id="IPR036291">
    <property type="entry name" value="NAD(P)-bd_dom_sf"/>
</dbReference>
<dbReference type="GO" id="GO:0016616">
    <property type="term" value="F:oxidoreductase activity, acting on the CH-OH group of donors, NAD or NADP as acceptor"/>
    <property type="evidence" value="ECO:0007669"/>
    <property type="project" value="TreeGrafter"/>
</dbReference>
<proteinExistence type="inferred from homology"/>
<dbReference type="PANTHER" id="PTHR42760:SF115">
    <property type="entry name" value="3-OXOACYL-[ACYL-CARRIER-PROTEIN] REDUCTASE FABG"/>
    <property type="match status" value="1"/>
</dbReference>
<comment type="caution">
    <text evidence="4">The sequence shown here is derived from an EMBL/GenBank/DDBJ whole genome shotgun (WGS) entry which is preliminary data.</text>
</comment>
<dbReference type="Proteomes" id="UP000014568">
    <property type="component" value="Unassembled WGS sequence"/>
</dbReference>
<dbReference type="eggNOG" id="COG1028">
    <property type="taxonomic scope" value="Bacteria"/>
</dbReference>
<dbReference type="PRINTS" id="PR01397">
    <property type="entry name" value="DHBDHDRGNASE"/>
</dbReference>
<dbReference type="Gene3D" id="3.40.50.720">
    <property type="entry name" value="NAD(P)-binding Rossmann-like Domain"/>
    <property type="match status" value="1"/>
</dbReference>
<evidence type="ECO:0000256" key="2">
    <source>
        <dbReference type="ARBA" id="ARBA00023002"/>
    </source>
</evidence>
<evidence type="ECO:0000313" key="4">
    <source>
        <dbReference type="EMBL" id="EPF75598.1"/>
    </source>
</evidence>
<keyword evidence="2" id="KW-0560">Oxidoreductase</keyword>
<dbReference type="GO" id="GO:0008667">
    <property type="term" value="F:2,3-dihydro-2,3-dihydroxybenzoate dehydrogenase activity"/>
    <property type="evidence" value="ECO:0007669"/>
    <property type="project" value="UniProtKB-UniRule"/>
</dbReference>
<dbReference type="NCBIfam" id="NF006074">
    <property type="entry name" value="PRK08220.1"/>
    <property type="match status" value="1"/>
</dbReference>
<evidence type="ECO:0000256" key="1">
    <source>
        <dbReference type="ARBA" id="ARBA00006484"/>
    </source>
</evidence>
<dbReference type="InterPro" id="IPR002347">
    <property type="entry name" value="SDR_fam"/>
</dbReference>
<dbReference type="AlphaFoldDB" id="S3NAX6"/>
<dbReference type="PATRIC" id="fig|421052.3.peg.1237"/>
<dbReference type="NCBIfam" id="TIGR04316">
    <property type="entry name" value="dhbA_paeA"/>
    <property type="match status" value="1"/>
</dbReference>
<dbReference type="InterPro" id="IPR020904">
    <property type="entry name" value="Sc_DH/Rdtase_CS"/>
</dbReference>
<dbReference type="FunFam" id="3.40.50.720:FF:000084">
    <property type="entry name" value="Short-chain dehydrogenase reductase"/>
    <property type="match status" value="1"/>
</dbReference>
<reference evidence="4 5" key="1">
    <citation type="submission" date="2013-06" db="EMBL/GenBank/DDBJ databases">
        <title>The Genome Sequence of Acinetobacter rudis CIP 110305.</title>
        <authorList>
            <consortium name="The Broad Institute Genome Sequencing Platform"/>
            <consortium name="The Broad Institute Genome Sequencing Center for Infectious Disease"/>
            <person name="Cerqueira G."/>
            <person name="Feldgarden M."/>
            <person name="Courvalin P."/>
            <person name="Perichon B."/>
            <person name="Grillot-Courvalin C."/>
            <person name="Clermont D."/>
            <person name="Rocha E."/>
            <person name="Yoon E.-J."/>
            <person name="Nemec A."/>
            <person name="Young S.K."/>
            <person name="Zeng Q."/>
            <person name="Gargeya S."/>
            <person name="Fitzgerald M."/>
            <person name="Abouelleil A."/>
            <person name="Alvarado L."/>
            <person name="Berlin A.M."/>
            <person name="Chapman S.B."/>
            <person name="Dewar J."/>
            <person name="Goldberg J."/>
            <person name="Griggs A."/>
            <person name="Gujja S."/>
            <person name="Hansen M."/>
            <person name="Howarth C."/>
            <person name="Imamovic A."/>
            <person name="Larimer J."/>
            <person name="McCowan C."/>
            <person name="Murphy C."/>
            <person name="Pearson M."/>
            <person name="Priest M."/>
            <person name="Roberts A."/>
            <person name="Saif S."/>
            <person name="Shea T."/>
            <person name="Sykes S."/>
            <person name="Wortman J."/>
            <person name="Nusbaum C."/>
            <person name="Birren B."/>
        </authorList>
    </citation>
    <scope>NUCLEOTIDE SEQUENCE [LARGE SCALE GENOMIC DNA]</scope>
    <source>
        <strain evidence="4 5">CIP 110305</strain>
    </source>
</reference>
<dbReference type="OrthoDB" id="9803333at2"/>
<accession>S3NAX6</accession>
<dbReference type="PRINTS" id="PR00080">
    <property type="entry name" value="SDRFAMILY"/>
</dbReference>
<comment type="similarity">
    <text evidence="1">Belongs to the short-chain dehydrogenases/reductases (SDR) family.</text>
</comment>
<gene>
    <name evidence="4" type="ORF">F945_01264</name>
</gene>
<dbReference type="HOGENOM" id="CLU_010194_1_0_6"/>
<protein>
    <recommendedName>
        <fullName evidence="3">2,3-dihydro-2,3-dihydroxybenzoate dehydrogenase</fullName>
        <ecNumber evidence="3">1.3.1.28</ecNumber>
    </recommendedName>
</protein>
<name>S3NAX6_9GAMM</name>
<dbReference type="STRING" id="632955.GCA_000829675_02244"/>
<evidence type="ECO:0000256" key="3">
    <source>
        <dbReference type="NCBIfam" id="TIGR04316"/>
    </source>
</evidence>
<dbReference type="PANTHER" id="PTHR42760">
    <property type="entry name" value="SHORT-CHAIN DEHYDROGENASES/REDUCTASES FAMILY MEMBER"/>
    <property type="match status" value="1"/>
</dbReference>
<keyword evidence="5" id="KW-1185">Reference proteome</keyword>
<evidence type="ECO:0000313" key="5">
    <source>
        <dbReference type="Proteomes" id="UP000014568"/>
    </source>
</evidence>
<organism evidence="4 5">
    <name type="scientific">Acinetobacter rudis CIP 110305</name>
    <dbReference type="NCBI Taxonomy" id="421052"/>
    <lineage>
        <taxon>Bacteria</taxon>
        <taxon>Pseudomonadati</taxon>
        <taxon>Pseudomonadota</taxon>
        <taxon>Gammaproteobacteria</taxon>
        <taxon>Moraxellales</taxon>
        <taxon>Moraxellaceae</taxon>
        <taxon>Acinetobacter</taxon>
    </lineage>
</organism>
<dbReference type="EMBL" id="ATGI01000013">
    <property type="protein sequence ID" value="EPF75598.1"/>
    <property type="molecule type" value="Genomic_DNA"/>
</dbReference>
<dbReference type="SUPFAM" id="SSF51735">
    <property type="entry name" value="NAD(P)-binding Rossmann-fold domains"/>
    <property type="match status" value="1"/>
</dbReference>
<dbReference type="PROSITE" id="PS00061">
    <property type="entry name" value="ADH_SHORT"/>
    <property type="match status" value="1"/>
</dbReference>
<dbReference type="Pfam" id="PF13561">
    <property type="entry name" value="adh_short_C2"/>
    <property type="match status" value="1"/>
</dbReference>
<dbReference type="RefSeq" id="WP_016655675.1">
    <property type="nucleotide sequence ID" value="NZ_KE340352.1"/>
</dbReference>
<dbReference type="EC" id="1.3.1.28" evidence="3"/>
<sequence length="259" mass="28026">MTEQSNASDVHHKTRKVAWVTGVNQGIGAQIMQQLMAQQIYVVGFDRCLQHPVTTDLAEIYQCDVSDAEQVTALCQKLLQSAAPDYFIHAAGVLHLGEHDTLSEAMWLDTFAVNTFAPFYFLKHLSPHFRAKGSGSVVMVSSNSAHAPRINMAAYGASKAALTSFSQTVGLELAQFGVRVNIISPGSTATPMLQQLWQDSKGEQQTIQGNLAKYKVGIPLQKIALTADIANAVMFLISDQASHITMHDLVVDGGATLGR</sequence>
<dbReference type="GO" id="GO:0019290">
    <property type="term" value="P:siderophore biosynthetic process"/>
    <property type="evidence" value="ECO:0007669"/>
    <property type="project" value="InterPro"/>
</dbReference>
<dbReference type="InterPro" id="IPR003560">
    <property type="entry name" value="DHB_DH"/>
</dbReference>